<evidence type="ECO:0000313" key="5">
    <source>
        <dbReference type="Proteomes" id="UP001235966"/>
    </source>
</evidence>
<protein>
    <recommendedName>
        <fullName evidence="3">Transglutaminase-like domain-containing protein</fullName>
    </recommendedName>
</protein>
<feature type="transmembrane region" description="Helical" evidence="2">
    <location>
        <begin position="211"/>
        <end position="233"/>
    </location>
</feature>
<feature type="compositionally biased region" description="Pro residues" evidence="1">
    <location>
        <begin position="554"/>
        <end position="568"/>
    </location>
</feature>
<dbReference type="SUPFAM" id="SSF54001">
    <property type="entry name" value="Cysteine proteinases"/>
    <property type="match status" value="1"/>
</dbReference>
<feature type="transmembrane region" description="Helical" evidence="2">
    <location>
        <begin position="123"/>
        <end position="141"/>
    </location>
</feature>
<feature type="region of interest" description="Disordered" evidence="1">
    <location>
        <begin position="551"/>
        <end position="588"/>
    </location>
</feature>
<evidence type="ECO:0000259" key="3">
    <source>
        <dbReference type="SMART" id="SM00460"/>
    </source>
</evidence>
<keyword evidence="2" id="KW-1133">Transmembrane helix</keyword>
<keyword evidence="2" id="KW-0472">Membrane</keyword>
<keyword evidence="5" id="KW-1185">Reference proteome</keyword>
<dbReference type="EMBL" id="JAUSQW010000001">
    <property type="protein sequence ID" value="MDP9800814.1"/>
    <property type="molecule type" value="Genomic_DNA"/>
</dbReference>
<feature type="transmembrane region" description="Helical" evidence="2">
    <location>
        <begin position="36"/>
        <end position="56"/>
    </location>
</feature>
<dbReference type="PANTHER" id="PTHR42736">
    <property type="entry name" value="PROTEIN-GLUTAMINE GAMMA-GLUTAMYLTRANSFERASE"/>
    <property type="match status" value="1"/>
</dbReference>
<feature type="domain" description="Transglutaminase-like" evidence="3">
    <location>
        <begin position="471"/>
        <end position="540"/>
    </location>
</feature>
<evidence type="ECO:0000313" key="4">
    <source>
        <dbReference type="EMBL" id="MDP9800814.1"/>
    </source>
</evidence>
<gene>
    <name evidence="4" type="ORF">J2S49_000890</name>
</gene>
<accession>A0ABT9NAS1</accession>
<feature type="transmembrane region" description="Helical" evidence="2">
    <location>
        <begin position="593"/>
        <end position="617"/>
    </location>
</feature>
<keyword evidence="2" id="KW-0812">Transmembrane</keyword>
<dbReference type="InterPro" id="IPR002931">
    <property type="entry name" value="Transglutaminase-like"/>
</dbReference>
<feature type="transmembrane region" description="Helical" evidence="2">
    <location>
        <begin position="68"/>
        <end position="88"/>
    </location>
</feature>
<dbReference type="Proteomes" id="UP001235966">
    <property type="component" value="Unassembled WGS sequence"/>
</dbReference>
<feature type="transmembrane region" description="Helical" evidence="2">
    <location>
        <begin position="148"/>
        <end position="165"/>
    </location>
</feature>
<dbReference type="InterPro" id="IPR052901">
    <property type="entry name" value="Bact_TGase-like"/>
</dbReference>
<reference evidence="4 5" key="1">
    <citation type="submission" date="2023-07" db="EMBL/GenBank/DDBJ databases">
        <title>Sequencing the genomes of 1000 actinobacteria strains.</title>
        <authorList>
            <person name="Klenk H.-P."/>
        </authorList>
    </citation>
    <scope>NUCLEOTIDE SEQUENCE [LARGE SCALE GENOMIC DNA]</scope>
    <source>
        <strain evidence="4 5">DSM 102162</strain>
    </source>
</reference>
<sequence>MKPKPRNVQNALVVMVLLALASVFHEDVFGGATGFGAAFGGAAVGALAAWISYLIAAGFFPTLMMATAGYFLFGTALALPQLGIYAVIPTPLSLKTLAVQAVTSWKDLLTLIPPASNYVGPSVLPYIVGLCAGLAAISATLRFHHSEWALMPIAAHALVGMAFSVRAGEHPVIGAVGGGIAMVWAAYLSFRRKTIAGELSVGDPSALMRRGFAGGTVMVVLALVAALVAAPALTGPRIVARNYIQPQIDLHDVPTPLANFRSYVDTNKDQVMFKVSGLKVGSRVRLAALDQYDGIIYSIGSPKGGTGFMHPHEPIATAPSGAETEKITIDVESYRGVWIPGGELLDVAFESPNATKLDASLMYSASAHTAVVIEGLTKGDRVTTTSLVSTPASDKVLAGEPVADIMMPPLVGVPEKVGAFARQIAADAPDAITAARTIEKYLHEEGYYSDPTSPRLGRPGHRAARINDMLNAPELIGDDEQYSVLMALMARSLGYPARVVVGFYPEKNPGGTFEIRGTDAHAWVEIAFAESGWVPFDPAPNRDQVLRTAVPMADPDPAPRVLQPPSPQKNPAEFQPEVADPQTPDEHTDQPTILWTVLGSLFVLIALLAPFVAIRVAKRLARRRLRYRPDVGGRIVGAWEDTLALARDAGFPIAIGTRTNVAEKLEEYTPDGEAGTFRALARAADAAIFSGHDMSQTEVDGAWTLNEAAKERLAANSRRSRIRRAISLAGLRRRK</sequence>
<dbReference type="Gene3D" id="3.10.620.30">
    <property type="match status" value="1"/>
</dbReference>
<dbReference type="SMART" id="SM00460">
    <property type="entry name" value="TGc"/>
    <property type="match status" value="1"/>
</dbReference>
<dbReference type="Pfam" id="PF01841">
    <property type="entry name" value="Transglut_core"/>
    <property type="match status" value="1"/>
</dbReference>
<evidence type="ECO:0000256" key="1">
    <source>
        <dbReference type="SAM" id="MobiDB-lite"/>
    </source>
</evidence>
<comment type="caution">
    <text evidence="4">The sequence shown here is derived from an EMBL/GenBank/DDBJ whole genome shotgun (WGS) entry which is preliminary data.</text>
</comment>
<proteinExistence type="predicted"/>
<dbReference type="PANTHER" id="PTHR42736:SF1">
    <property type="entry name" value="PROTEIN-GLUTAMINE GAMMA-GLUTAMYLTRANSFERASE"/>
    <property type="match status" value="1"/>
</dbReference>
<dbReference type="InterPro" id="IPR038765">
    <property type="entry name" value="Papain-like_cys_pep_sf"/>
</dbReference>
<evidence type="ECO:0000256" key="2">
    <source>
        <dbReference type="SAM" id="Phobius"/>
    </source>
</evidence>
<feature type="transmembrane region" description="Helical" evidence="2">
    <location>
        <begin position="171"/>
        <end position="190"/>
    </location>
</feature>
<dbReference type="RefSeq" id="WP_307014432.1">
    <property type="nucleotide sequence ID" value="NZ_JAUSQW010000001.1"/>
</dbReference>
<name>A0ABT9NAS1_9ACTO</name>
<organism evidence="4 5">
    <name type="scientific">Arcanobacterium wilhelmae</name>
    <dbReference type="NCBI Taxonomy" id="1803177"/>
    <lineage>
        <taxon>Bacteria</taxon>
        <taxon>Bacillati</taxon>
        <taxon>Actinomycetota</taxon>
        <taxon>Actinomycetes</taxon>
        <taxon>Actinomycetales</taxon>
        <taxon>Actinomycetaceae</taxon>
        <taxon>Arcanobacterium</taxon>
    </lineage>
</organism>